<dbReference type="InterPro" id="IPR014756">
    <property type="entry name" value="Ig_E-set"/>
</dbReference>
<dbReference type="GO" id="GO:0005980">
    <property type="term" value="P:glycogen catabolic process"/>
    <property type="evidence" value="ECO:0007669"/>
    <property type="project" value="InterPro"/>
</dbReference>
<name>A0A8J7PZT3_9BACT</name>
<reference evidence="6" key="1">
    <citation type="submission" date="2021-03" db="EMBL/GenBank/DDBJ databases">
        <authorList>
            <person name="Wang G."/>
        </authorList>
    </citation>
    <scope>NUCLEOTIDE SEQUENCE</scope>
    <source>
        <strain evidence="6">KCTC 12899</strain>
    </source>
</reference>
<evidence type="ECO:0000256" key="1">
    <source>
        <dbReference type="ARBA" id="ARBA00008061"/>
    </source>
</evidence>
<feature type="region of interest" description="Disordered" evidence="4">
    <location>
        <begin position="473"/>
        <end position="498"/>
    </location>
</feature>
<dbReference type="RefSeq" id="WP_207857201.1">
    <property type="nucleotide sequence ID" value="NZ_JAFREP010000003.1"/>
</dbReference>
<dbReference type="InterPro" id="IPR004193">
    <property type="entry name" value="Glyco_hydro_13_N"/>
</dbReference>
<dbReference type="Gene3D" id="2.60.40.1180">
    <property type="entry name" value="Golgi alpha-mannosidase II"/>
    <property type="match status" value="1"/>
</dbReference>
<dbReference type="NCBIfam" id="TIGR02100">
    <property type="entry name" value="glgX_debranch"/>
    <property type="match status" value="1"/>
</dbReference>
<dbReference type="SMART" id="SM00642">
    <property type="entry name" value="Aamy"/>
    <property type="match status" value="1"/>
</dbReference>
<keyword evidence="3" id="KW-0326">Glycosidase</keyword>
<evidence type="ECO:0000256" key="2">
    <source>
        <dbReference type="ARBA" id="ARBA00022801"/>
    </source>
</evidence>
<comment type="similarity">
    <text evidence="1">Belongs to the glycosyl hydrolase 13 family.</text>
</comment>
<accession>A0A8J7PZT3</accession>
<dbReference type="InterPro" id="IPR006047">
    <property type="entry name" value="GH13_cat_dom"/>
</dbReference>
<dbReference type="GO" id="GO:0004135">
    <property type="term" value="F:amylo-alpha-1,6-glucosidase activity"/>
    <property type="evidence" value="ECO:0007669"/>
    <property type="project" value="InterPro"/>
</dbReference>
<organism evidence="6 7">
    <name type="scientific">Acanthopleuribacter pedis</name>
    <dbReference type="NCBI Taxonomy" id="442870"/>
    <lineage>
        <taxon>Bacteria</taxon>
        <taxon>Pseudomonadati</taxon>
        <taxon>Acidobacteriota</taxon>
        <taxon>Holophagae</taxon>
        <taxon>Acanthopleuribacterales</taxon>
        <taxon>Acanthopleuribacteraceae</taxon>
        <taxon>Acanthopleuribacter</taxon>
    </lineage>
</organism>
<dbReference type="CDD" id="cd11326">
    <property type="entry name" value="AmyAc_Glg_debranch"/>
    <property type="match status" value="1"/>
</dbReference>
<dbReference type="Proteomes" id="UP000664417">
    <property type="component" value="Unassembled WGS sequence"/>
</dbReference>
<dbReference type="Pfam" id="PF02922">
    <property type="entry name" value="CBM_48"/>
    <property type="match status" value="1"/>
</dbReference>
<dbReference type="SUPFAM" id="SSF81296">
    <property type="entry name" value="E set domains"/>
    <property type="match status" value="1"/>
</dbReference>
<dbReference type="InterPro" id="IPR013783">
    <property type="entry name" value="Ig-like_fold"/>
</dbReference>
<dbReference type="CDD" id="cd02856">
    <property type="entry name" value="E_set_GDE_Isoamylase_N"/>
    <property type="match status" value="1"/>
</dbReference>
<evidence type="ECO:0000259" key="5">
    <source>
        <dbReference type="SMART" id="SM00642"/>
    </source>
</evidence>
<keyword evidence="7" id="KW-1185">Reference proteome</keyword>
<gene>
    <name evidence="6" type="primary">glgX</name>
    <name evidence="6" type="ORF">J3U88_04785</name>
</gene>
<dbReference type="Pfam" id="PF00128">
    <property type="entry name" value="Alpha-amylase"/>
    <property type="match status" value="1"/>
</dbReference>
<dbReference type="InterPro" id="IPR017853">
    <property type="entry name" value="GH"/>
</dbReference>
<evidence type="ECO:0000313" key="7">
    <source>
        <dbReference type="Proteomes" id="UP000664417"/>
    </source>
</evidence>
<dbReference type="Gene3D" id="3.20.20.80">
    <property type="entry name" value="Glycosidases"/>
    <property type="match status" value="1"/>
</dbReference>
<proteinExistence type="inferred from homology"/>
<dbReference type="InterPro" id="IPR044505">
    <property type="entry name" value="GlgX_Isoamylase_N_E_set"/>
</dbReference>
<evidence type="ECO:0000256" key="3">
    <source>
        <dbReference type="ARBA" id="ARBA00023295"/>
    </source>
</evidence>
<dbReference type="PANTHER" id="PTHR43002">
    <property type="entry name" value="GLYCOGEN DEBRANCHING ENZYME"/>
    <property type="match status" value="1"/>
</dbReference>
<dbReference type="InterPro" id="IPR013780">
    <property type="entry name" value="Glyco_hydro_b"/>
</dbReference>
<evidence type="ECO:0000313" key="6">
    <source>
        <dbReference type="EMBL" id="MBO1317767.1"/>
    </source>
</evidence>
<dbReference type="AlphaFoldDB" id="A0A8J7PZT3"/>
<dbReference type="Gene3D" id="2.60.40.10">
    <property type="entry name" value="Immunoglobulins"/>
    <property type="match status" value="1"/>
</dbReference>
<evidence type="ECO:0000256" key="4">
    <source>
        <dbReference type="SAM" id="MobiDB-lite"/>
    </source>
</evidence>
<protein>
    <submittedName>
        <fullName evidence="6">Glycogen debranching protein GlgX</fullName>
    </submittedName>
</protein>
<feature type="domain" description="Glycosyl hydrolase family 13 catalytic" evidence="5">
    <location>
        <begin position="171"/>
        <end position="578"/>
    </location>
</feature>
<dbReference type="InterPro" id="IPR011837">
    <property type="entry name" value="Glycogen_debranch_GlgX"/>
</dbReference>
<dbReference type="EMBL" id="JAFREP010000003">
    <property type="protein sequence ID" value="MBO1317767.1"/>
    <property type="molecule type" value="Genomic_DNA"/>
</dbReference>
<feature type="compositionally biased region" description="Polar residues" evidence="4">
    <location>
        <begin position="478"/>
        <end position="494"/>
    </location>
</feature>
<sequence length="733" mass="83095">MSCVLPANTPVEPGVPYPLGATWDGRGVNFALFSANAERVELCLFDAKGKRETSRISLKEQTDGVWHGYLPHARPGLLYGYRCSGPYEPKVGHRFNHHKLLIDPYAKMLVGTVKWSDAHYGYRRASPKADLSFDRRDSGPVMPKCKVVDPAFNWFDSRKPNVPWNETVLYETHLRGFTMRHEGIPKEMRGNFLGMSHHQIIDYLKALGITSVELLPIHAFVDDSFLVDRGLRNYWGYMTLNFFAPEQRYLMTPHLADFKTMVMRLHDAGIEVILDVVYNHTCEGSELGPTLSFRGIDNHSYYRLLPDDKRFYINDTGCGNTMDLTHPRVLQMVMDSLRYWADDMQVDGFRFDLASILGRELHGFDQGCGFFDAVRQDPVLNRCKLIAEPWDLGPGGYQLGGFPPGWAEWNDRTRDVVRRFWRGDEGHLPELARCLHGSSDKFEGSGRRPQASINYVCSHDGFTLNDLVSYNKRHNHANGENNNDGHHNSYSVNYGQEGPSADDRIRALRARQRRNMLATVFLSQGVPMLLAGDEVGRTQSGNNNAYCQDNEITWNSWNLRSVEKREFLHFVQRLIKLRADHPVLRRRYYMHSRVQSAVTGFHDIQWVSLNGGLMGEDCWQTDNMRCLGVLYAGDVEPASHGQAQSCGDDTLLILINGNADDLVFTLPKPLHGKGVWRCLLNTAKPQETEGAVQIETGKAFEMEQRSVVVFSLTLAEAKPPPGPLLIGKRPPKP</sequence>
<dbReference type="SUPFAM" id="SSF51011">
    <property type="entry name" value="Glycosyl hydrolase domain"/>
    <property type="match status" value="1"/>
</dbReference>
<comment type="caution">
    <text evidence="6">The sequence shown here is derived from an EMBL/GenBank/DDBJ whole genome shotgun (WGS) entry which is preliminary data.</text>
</comment>
<dbReference type="SUPFAM" id="SSF51445">
    <property type="entry name" value="(Trans)glycosidases"/>
    <property type="match status" value="1"/>
</dbReference>
<keyword evidence="2" id="KW-0378">Hydrolase</keyword>